<name>A0ABM6F5D2_9BURK</name>
<evidence type="ECO:0000313" key="2">
    <source>
        <dbReference type="Proteomes" id="UP000177515"/>
    </source>
</evidence>
<keyword evidence="2" id="KW-1185">Reference proteome</keyword>
<evidence type="ECO:0000313" key="1">
    <source>
        <dbReference type="EMBL" id="AOZ06702.1"/>
    </source>
</evidence>
<proteinExistence type="predicted"/>
<protein>
    <submittedName>
        <fullName evidence="1">Uncharacterized protein</fullName>
    </submittedName>
</protein>
<sequence length="268" mass="27040">MRAAVTSAVPTVGLAGGAIQTAAYTWAAGDLGNCLILNPASAISQALPTPTGSSGNFANGWNASVENVSGNVVTLTVPAGVSLDGVSNGSVTLYPNTGCRFFTDGTNWYTTRGLSNGGGVGLKAPGVLYTSSAASTLTGTTSQTVMATVVIPANAIADGGKLEVDGIVSANTSPAGTRQFTLALNGISCLTTTLATTAFGSFPYMEFYRRGTSMVHATSIVPATSITAGLQTRAVDPTQAITLTMLMQLANAADSITLDAMTVKVLNK</sequence>
<gene>
    <name evidence="1" type="ORF">BKK80_13435</name>
</gene>
<reference evidence="1 2" key="1">
    <citation type="submission" date="2016-10" db="EMBL/GenBank/DDBJ databases">
        <title>Complete genome sequences of three Cupriavidus strains isolated from various Malaysian environments.</title>
        <authorList>
            <person name="Abdullah A.A.-A."/>
            <person name="Shafie N.A.H."/>
            <person name="Lau N.S."/>
        </authorList>
    </citation>
    <scope>NUCLEOTIDE SEQUENCE [LARGE SCALE GENOMIC DNA]</scope>
    <source>
        <strain evidence="1 2">USMAA1020</strain>
    </source>
</reference>
<organism evidence="1 2">
    <name type="scientific">Cupriavidus malaysiensis</name>
    <dbReference type="NCBI Taxonomy" id="367825"/>
    <lineage>
        <taxon>Bacteria</taxon>
        <taxon>Pseudomonadati</taxon>
        <taxon>Pseudomonadota</taxon>
        <taxon>Betaproteobacteria</taxon>
        <taxon>Burkholderiales</taxon>
        <taxon>Burkholderiaceae</taxon>
        <taxon>Cupriavidus</taxon>
    </lineage>
</organism>
<dbReference type="EMBL" id="CP017754">
    <property type="protein sequence ID" value="AOZ06702.1"/>
    <property type="molecule type" value="Genomic_DNA"/>
</dbReference>
<accession>A0ABM6F5D2</accession>
<dbReference type="Proteomes" id="UP000177515">
    <property type="component" value="Chromosome 1"/>
</dbReference>